<dbReference type="Proteomes" id="UP001221142">
    <property type="component" value="Unassembled WGS sequence"/>
</dbReference>
<evidence type="ECO:0000313" key="2">
    <source>
        <dbReference type="Proteomes" id="UP001221142"/>
    </source>
</evidence>
<dbReference type="EMBL" id="JARKIF010000027">
    <property type="protein sequence ID" value="KAJ7614027.1"/>
    <property type="molecule type" value="Genomic_DNA"/>
</dbReference>
<sequence length="162" mass="18543">MFRHCYIHLLLSALDDGALHSLVSIVSAKYRADLVPSKHTENCVGVRLVTWFSRVLVSSPLDAYPLMRMPRFFACKYLCSVSNASKYFRRPGNANVHLKRFLVPVLGFSCTELNILFVLLRATPPLRKLHGSPVREITMTMTNPDKLSFFRRGLDSRLRDKM</sequence>
<reference evidence="1" key="1">
    <citation type="submission" date="2023-03" db="EMBL/GenBank/DDBJ databases">
        <title>Massive genome expansion in bonnet fungi (Mycena s.s.) driven by repeated elements and novel gene families across ecological guilds.</title>
        <authorList>
            <consortium name="Lawrence Berkeley National Laboratory"/>
            <person name="Harder C.B."/>
            <person name="Miyauchi S."/>
            <person name="Viragh M."/>
            <person name="Kuo A."/>
            <person name="Thoen E."/>
            <person name="Andreopoulos B."/>
            <person name="Lu D."/>
            <person name="Skrede I."/>
            <person name="Drula E."/>
            <person name="Henrissat B."/>
            <person name="Morin E."/>
            <person name="Kohler A."/>
            <person name="Barry K."/>
            <person name="LaButti K."/>
            <person name="Morin E."/>
            <person name="Salamov A."/>
            <person name="Lipzen A."/>
            <person name="Mereny Z."/>
            <person name="Hegedus B."/>
            <person name="Baldrian P."/>
            <person name="Stursova M."/>
            <person name="Weitz H."/>
            <person name="Taylor A."/>
            <person name="Grigoriev I.V."/>
            <person name="Nagy L.G."/>
            <person name="Martin F."/>
            <person name="Kauserud H."/>
        </authorList>
    </citation>
    <scope>NUCLEOTIDE SEQUENCE</scope>
    <source>
        <strain evidence="1">9284</strain>
    </source>
</reference>
<organism evidence="1 2">
    <name type="scientific">Roridomyces roridus</name>
    <dbReference type="NCBI Taxonomy" id="1738132"/>
    <lineage>
        <taxon>Eukaryota</taxon>
        <taxon>Fungi</taxon>
        <taxon>Dikarya</taxon>
        <taxon>Basidiomycota</taxon>
        <taxon>Agaricomycotina</taxon>
        <taxon>Agaricomycetes</taxon>
        <taxon>Agaricomycetidae</taxon>
        <taxon>Agaricales</taxon>
        <taxon>Marasmiineae</taxon>
        <taxon>Mycenaceae</taxon>
        <taxon>Roridomyces</taxon>
    </lineage>
</organism>
<name>A0AAD7B9K3_9AGAR</name>
<protein>
    <submittedName>
        <fullName evidence="1">Uncharacterized protein</fullName>
    </submittedName>
</protein>
<evidence type="ECO:0000313" key="1">
    <source>
        <dbReference type="EMBL" id="KAJ7614027.1"/>
    </source>
</evidence>
<keyword evidence="2" id="KW-1185">Reference proteome</keyword>
<proteinExistence type="predicted"/>
<dbReference type="AlphaFoldDB" id="A0AAD7B9K3"/>
<gene>
    <name evidence="1" type="ORF">FB45DRAFT_260789</name>
</gene>
<accession>A0AAD7B9K3</accession>
<comment type="caution">
    <text evidence="1">The sequence shown here is derived from an EMBL/GenBank/DDBJ whole genome shotgun (WGS) entry which is preliminary data.</text>
</comment>